<gene>
    <name evidence="2" type="ORF">HID58_029910</name>
</gene>
<reference evidence="2 3" key="1">
    <citation type="submission" date="2021-05" db="EMBL/GenBank/DDBJ databases">
        <title>Genome Assembly of Synthetic Allotetraploid Brassica napus Reveals Homoeologous Exchanges between Subgenomes.</title>
        <authorList>
            <person name="Davis J.T."/>
        </authorList>
    </citation>
    <scope>NUCLEOTIDE SEQUENCE [LARGE SCALE GENOMIC DNA]</scope>
    <source>
        <strain evidence="3">cv. Da-Ae</strain>
        <tissue evidence="2">Seedling</tissue>
    </source>
</reference>
<sequence>RLSQLQKMSHECHPDCQRSMASKEEHDSAERAATVAANLISATRHALKLDSEMTEYSAQFLVDNALLEEKPGQSPHSFTLTVEDCLQYLVNMASPKIEAELEEMEKQQQRRAKITVKDCLECAFKEGIPKRESWAHLGCVSPVPAFASFMPRVPMKGKVIEVKKLEDAIKLMKRHPIAAKLLVFSPEIDHVGNGVYVGPSGAVGESRYVGLRDVILCGEEKFEGDDVMNVQICYKKRTSIFKVSLTRMVTTLADEGDKSQTIEPSGLLVDFVVPRIFKVKSLKKMSSRCHPDCQRAAAAKEEDDSAERAATVAANLISTARVILKLDREFTEYSAQYLVDNALVVKEPVQGPPRSTFTIADCLEHLVDVASPKTEADLEEMAKQQQRRSKITVKDCLECAFKEGIPRREHWAHLGCVSKVPPYASLIPRVPVKGEVIEVKKLEDALELLKHGPVGAKLHVFSPDIDRVGEDGVYQGLAGAETRYVGLRDVIIGGVNKINGVEVATVKICYKKRTSLMKVALNRIIIIMPTSLRASSQRICLWTSLCLACSNSAERAATVAANLISTARVILKLDREFTEYSAQYLVDNALVVKEPVQGPPRSTLTIADCLEHLVDVTSPKTEAELEEMAKQQQRRAKITVKDCLECAFKEGIPRREHWAHLGCVSKVPPYASLIPRVPVKGEVIEAKTLEDAFKLLQHGPVGAKLHVFSPEIDLAGEDGVYDGPSGGGTSYVGLRDVILVAVDKINGEAVGTVKICYKKNTSFINVSLSRMFTTLAHHGDDSQTIAPTGLLVDFIVPRLSK</sequence>
<organism evidence="2 3">
    <name type="scientific">Brassica napus</name>
    <name type="common">Rape</name>
    <dbReference type="NCBI Taxonomy" id="3708"/>
    <lineage>
        <taxon>Eukaryota</taxon>
        <taxon>Viridiplantae</taxon>
        <taxon>Streptophyta</taxon>
        <taxon>Embryophyta</taxon>
        <taxon>Tracheophyta</taxon>
        <taxon>Spermatophyta</taxon>
        <taxon>Magnoliopsida</taxon>
        <taxon>eudicotyledons</taxon>
        <taxon>Gunneridae</taxon>
        <taxon>Pentapetalae</taxon>
        <taxon>rosids</taxon>
        <taxon>malvids</taxon>
        <taxon>Brassicales</taxon>
        <taxon>Brassicaceae</taxon>
        <taxon>Brassiceae</taxon>
        <taxon>Brassica</taxon>
    </lineage>
</organism>
<protein>
    <submittedName>
        <fullName evidence="2">Uncharacterized protein</fullName>
    </submittedName>
</protein>
<comment type="caution">
    <text evidence="2">The sequence shown here is derived from an EMBL/GenBank/DDBJ whole genome shotgun (WGS) entry which is preliminary data.</text>
</comment>
<accession>A0ABQ8CEF0</accession>
<evidence type="ECO:0000313" key="3">
    <source>
        <dbReference type="Proteomes" id="UP000824890"/>
    </source>
</evidence>
<dbReference type="EMBL" id="JAGKQM010000008">
    <property type="protein sequence ID" value="KAH0915464.1"/>
    <property type="molecule type" value="Genomic_DNA"/>
</dbReference>
<proteinExistence type="predicted"/>
<keyword evidence="3" id="KW-1185">Reference proteome</keyword>
<feature type="non-terminal residue" evidence="2">
    <location>
        <position position="1"/>
    </location>
</feature>
<feature type="compositionally biased region" description="Basic and acidic residues" evidence="1">
    <location>
        <begin position="8"/>
        <end position="28"/>
    </location>
</feature>
<name>A0ABQ8CEF0_BRANA</name>
<evidence type="ECO:0000313" key="2">
    <source>
        <dbReference type="EMBL" id="KAH0915464.1"/>
    </source>
</evidence>
<evidence type="ECO:0000256" key="1">
    <source>
        <dbReference type="SAM" id="MobiDB-lite"/>
    </source>
</evidence>
<dbReference type="Proteomes" id="UP000824890">
    <property type="component" value="Unassembled WGS sequence"/>
</dbReference>
<feature type="region of interest" description="Disordered" evidence="1">
    <location>
        <begin position="1"/>
        <end position="28"/>
    </location>
</feature>